<dbReference type="SUPFAM" id="SSF51735">
    <property type="entry name" value="NAD(P)-binding Rossmann-fold domains"/>
    <property type="match status" value="1"/>
</dbReference>
<dbReference type="EC" id="1.1.1.391" evidence="9"/>
<proteinExistence type="inferred from homology"/>
<dbReference type="PANTHER" id="PTHR42879">
    <property type="entry name" value="3-OXOACYL-(ACYL-CARRIER-PROTEIN) REDUCTASE"/>
    <property type="match status" value="1"/>
</dbReference>
<dbReference type="STRING" id="471855.Shel_03190"/>
<accession>C7N280</accession>
<dbReference type="Gene3D" id="3.40.50.720">
    <property type="entry name" value="NAD(P)-binding Rossmann-like Domain"/>
    <property type="match status" value="1"/>
</dbReference>
<keyword evidence="4" id="KW-0753">Steroid metabolism</keyword>
<dbReference type="Proteomes" id="UP000002026">
    <property type="component" value="Chromosome"/>
</dbReference>
<keyword evidence="2" id="KW-0560">Oxidoreductase</keyword>
<dbReference type="GO" id="GO:0008202">
    <property type="term" value="P:steroid metabolic process"/>
    <property type="evidence" value="ECO:0007669"/>
    <property type="project" value="UniProtKB-KW"/>
</dbReference>
<dbReference type="InterPro" id="IPR002347">
    <property type="entry name" value="SDR_fam"/>
</dbReference>
<dbReference type="RefSeq" id="WP_012797495.1">
    <property type="nucleotide sequence ID" value="NC_013165.1"/>
</dbReference>
<evidence type="ECO:0000256" key="6">
    <source>
        <dbReference type="ARBA" id="ARBA00050953"/>
    </source>
</evidence>
<name>C7N280_SLAHD</name>
<evidence type="ECO:0000313" key="12">
    <source>
        <dbReference type="Proteomes" id="UP000002026"/>
    </source>
</evidence>
<evidence type="ECO:0000256" key="7">
    <source>
        <dbReference type="ARBA" id="ARBA00052497"/>
    </source>
</evidence>
<protein>
    <recommendedName>
        <fullName evidence="9">3beta-hydroxycholanate 3-dehydrogenase (NAD(+))</fullName>
        <ecNumber evidence="9">1.1.1.391</ecNumber>
    </recommendedName>
    <alternativeName>
        <fullName evidence="10">NAD-dependent bile acid 3beta-dehydrogenase</fullName>
    </alternativeName>
</protein>
<evidence type="ECO:0000256" key="2">
    <source>
        <dbReference type="ARBA" id="ARBA00023002"/>
    </source>
</evidence>
<dbReference type="PANTHER" id="PTHR42879:SF2">
    <property type="entry name" value="3-OXOACYL-[ACYL-CARRIER-PROTEIN] REDUCTASE FABG"/>
    <property type="match status" value="1"/>
</dbReference>
<dbReference type="GO" id="GO:0032787">
    <property type="term" value="P:monocarboxylic acid metabolic process"/>
    <property type="evidence" value="ECO:0007669"/>
    <property type="project" value="UniProtKB-ARBA"/>
</dbReference>
<comment type="catalytic activity">
    <reaction evidence="7">
        <text>7alpha,12alpha-dihydroxy-3-oxo-5beta-cholan-24-oate + NADH + H(+) = isocholate + NAD(+)</text>
        <dbReference type="Rhea" id="RHEA:47512"/>
        <dbReference type="ChEBI" id="CHEBI:15378"/>
        <dbReference type="ChEBI" id="CHEBI:57540"/>
        <dbReference type="ChEBI" id="CHEBI:57945"/>
        <dbReference type="ChEBI" id="CHEBI:87735"/>
        <dbReference type="ChEBI" id="CHEBI:87736"/>
    </reaction>
    <physiologicalReaction direction="left-to-right" evidence="7">
        <dbReference type="Rhea" id="RHEA:47513"/>
    </physiologicalReaction>
</comment>
<sequence length="255" mass="26436">MGKFENKTVVVTGASSGIGKAIAEAFGAEGANVAVNYRANKDGADAVVANIEAAGGKAIAVEANIIDPESVQAMTDKIVEAFGTIDVLVNSAGAFDNFTPIEELSVEEWDWIMDVDVKGIFLCCKYMVPVMLKNENGGNVINIASGAGLRAGGGSVAYTAAKHAVVGFTAALSDLYSNEGKGIRANAICPGLIETRMVSGLLGDEATAESFRHGPAGRWGQPCEIANAALYLASDESSFIHGISLPVDGGWLIRH</sequence>
<evidence type="ECO:0000256" key="5">
    <source>
        <dbReference type="ARBA" id="ARBA00050257"/>
    </source>
</evidence>
<dbReference type="InterPro" id="IPR020904">
    <property type="entry name" value="Sc_DH/Rdtase_CS"/>
</dbReference>
<dbReference type="eggNOG" id="COG1028">
    <property type="taxonomic scope" value="Bacteria"/>
</dbReference>
<dbReference type="CDD" id="cd05233">
    <property type="entry name" value="SDR_c"/>
    <property type="match status" value="1"/>
</dbReference>
<dbReference type="KEGG" id="shi:Shel_03190"/>
<evidence type="ECO:0000256" key="8">
    <source>
        <dbReference type="ARBA" id="ARBA00052953"/>
    </source>
</evidence>
<comment type="catalytic activity">
    <reaction evidence="6">
        <text>3-oxochenodeoxycholate + NADH + H(+) = isochenodeoxycholate + NAD(+)</text>
        <dbReference type="Rhea" id="RHEA:47516"/>
        <dbReference type="ChEBI" id="CHEBI:15378"/>
        <dbReference type="ChEBI" id="CHEBI:57540"/>
        <dbReference type="ChEBI" id="CHEBI:57945"/>
        <dbReference type="ChEBI" id="CHEBI:87730"/>
        <dbReference type="ChEBI" id="CHEBI:87731"/>
    </reaction>
    <physiologicalReaction direction="left-to-right" evidence="6">
        <dbReference type="Rhea" id="RHEA:47517"/>
    </physiologicalReaction>
</comment>
<comment type="catalytic activity">
    <reaction evidence="8">
        <text>3-oxo-5beta-cholan-24-oate + NADH + H(+) = isolithocholate + NAD(+)</text>
        <dbReference type="Rhea" id="RHEA:47508"/>
        <dbReference type="ChEBI" id="CHEBI:11867"/>
        <dbReference type="ChEBI" id="CHEBI:15378"/>
        <dbReference type="ChEBI" id="CHEBI:57540"/>
        <dbReference type="ChEBI" id="CHEBI:57945"/>
        <dbReference type="ChEBI" id="CHEBI:87728"/>
        <dbReference type="EC" id="1.1.1.391"/>
    </reaction>
    <physiologicalReaction direction="left-to-right" evidence="8">
        <dbReference type="Rhea" id="RHEA:47509"/>
    </physiologicalReaction>
</comment>
<evidence type="ECO:0000313" key="11">
    <source>
        <dbReference type="EMBL" id="ACV21386.1"/>
    </source>
</evidence>
<dbReference type="PRINTS" id="PR00080">
    <property type="entry name" value="SDRFAMILY"/>
</dbReference>
<evidence type="ECO:0000256" key="4">
    <source>
        <dbReference type="ARBA" id="ARBA00023221"/>
    </source>
</evidence>
<evidence type="ECO:0000256" key="10">
    <source>
        <dbReference type="ARBA" id="ARBA00081284"/>
    </source>
</evidence>
<evidence type="ECO:0000256" key="3">
    <source>
        <dbReference type="ARBA" id="ARBA00023098"/>
    </source>
</evidence>
<dbReference type="GO" id="GO:0016491">
    <property type="term" value="F:oxidoreductase activity"/>
    <property type="evidence" value="ECO:0007669"/>
    <property type="project" value="UniProtKB-KW"/>
</dbReference>
<dbReference type="FunFam" id="3.40.50.720:FF:000084">
    <property type="entry name" value="Short-chain dehydrogenase reductase"/>
    <property type="match status" value="1"/>
</dbReference>
<keyword evidence="12" id="KW-1185">Reference proteome</keyword>
<evidence type="ECO:0000256" key="9">
    <source>
        <dbReference type="ARBA" id="ARBA00067031"/>
    </source>
</evidence>
<dbReference type="EMBL" id="CP001684">
    <property type="protein sequence ID" value="ACV21386.1"/>
    <property type="molecule type" value="Genomic_DNA"/>
</dbReference>
<dbReference type="InterPro" id="IPR050259">
    <property type="entry name" value="SDR"/>
</dbReference>
<dbReference type="PROSITE" id="PS00061">
    <property type="entry name" value="ADH_SHORT"/>
    <property type="match status" value="1"/>
</dbReference>
<dbReference type="HOGENOM" id="CLU_010194_1_0_11"/>
<dbReference type="NCBIfam" id="NF005559">
    <property type="entry name" value="PRK07231.1"/>
    <property type="match status" value="1"/>
</dbReference>
<dbReference type="PRINTS" id="PR00081">
    <property type="entry name" value="GDHRDH"/>
</dbReference>
<comment type="similarity">
    <text evidence="1">Belongs to the short-chain dehydrogenases/reductases (SDR) family.</text>
</comment>
<dbReference type="AlphaFoldDB" id="C7N280"/>
<organism evidence="11 12">
    <name type="scientific">Slackia heliotrinireducens (strain ATCC 29202 / DSM 20476 / NCTC 11029 / RHS 1)</name>
    <name type="common">Peptococcus heliotrinreducens</name>
    <dbReference type="NCBI Taxonomy" id="471855"/>
    <lineage>
        <taxon>Bacteria</taxon>
        <taxon>Bacillati</taxon>
        <taxon>Actinomycetota</taxon>
        <taxon>Coriobacteriia</taxon>
        <taxon>Eggerthellales</taxon>
        <taxon>Eggerthellaceae</taxon>
        <taxon>Slackia</taxon>
    </lineage>
</organism>
<gene>
    <name evidence="11" type="ordered locus">Shel_03190</name>
</gene>
<reference evidence="11 12" key="1">
    <citation type="journal article" date="2009" name="Stand. Genomic Sci.">
        <title>Complete genome sequence of Slackia heliotrinireducens type strain (RHS 1).</title>
        <authorList>
            <person name="Pukall R."/>
            <person name="Lapidus A."/>
            <person name="Nolan M."/>
            <person name="Copeland A."/>
            <person name="Glavina Del Rio T."/>
            <person name="Lucas S."/>
            <person name="Chen F."/>
            <person name="Tice H."/>
            <person name="Cheng J.F."/>
            <person name="Chertkov O."/>
            <person name="Bruce D."/>
            <person name="Goodwin L."/>
            <person name="Kuske C."/>
            <person name="Brettin T."/>
            <person name="Detter J.C."/>
            <person name="Han C."/>
            <person name="Pitluck S."/>
            <person name="Pati A."/>
            <person name="Mavrommatis K."/>
            <person name="Ivanova N."/>
            <person name="Ovchinnikova G."/>
            <person name="Chen A."/>
            <person name="Palaniappan K."/>
            <person name="Schneider S."/>
            <person name="Rohde M."/>
            <person name="Chain P."/>
            <person name="D'haeseleer P."/>
            <person name="Goker M."/>
            <person name="Bristow J."/>
            <person name="Eisen J.A."/>
            <person name="Markowitz V."/>
            <person name="Kyrpides N.C."/>
            <person name="Klenk H.P."/>
            <person name="Hugenholtz P."/>
        </authorList>
    </citation>
    <scope>NUCLEOTIDE SEQUENCE [LARGE SCALE GENOMIC DNA]</scope>
    <source>
        <strain evidence="12">ATCC 29202 / DSM 20476 / NCTC 11029 / RHS 1</strain>
    </source>
</reference>
<dbReference type="Pfam" id="PF13561">
    <property type="entry name" value="adh_short_C2"/>
    <property type="match status" value="1"/>
</dbReference>
<evidence type="ECO:0000256" key="1">
    <source>
        <dbReference type="ARBA" id="ARBA00006484"/>
    </source>
</evidence>
<dbReference type="InterPro" id="IPR036291">
    <property type="entry name" value="NAD(P)-bd_dom_sf"/>
</dbReference>
<comment type="catalytic activity">
    <reaction evidence="5">
        <text>12alpha-hydroxy-3-oxo-5beta-cholan-24-oate + NADH + H(+) = isodeoxycholate + NAD(+)</text>
        <dbReference type="Rhea" id="RHEA:47492"/>
        <dbReference type="ChEBI" id="CHEBI:15378"/>
        <dbReference type="ChEBI" id="CHEBI:57540"/>
        <dbReference type="ChEBI" id="CHEBI:57945"/>
        <dbReference type="ChEBI" id="CHEBI:87733"/>
        <dbReference type="ChEBI" id="CHEBI:87734"/>
    </reaction>
    <physiologicalReaction direction="left-to-right" evidence="5">
        <dbReference type="Rhea" id="RHEA:47493"/>
    </physiologicalReaction>
</comment>
<keyword evidence="3" id="KW-0443">Lipid metabolism</keyword>